<keyword evidence="2" id="KW-1185">Reference proteome</keyword>
<evidence type="ECO:0000313" key="1">
    <source>
        <dbReference type="EMBL" id="RMZ97362.1"/>
    </source>
</evidence>
<comment type="caution">
    <text evidence="1">The sequence shown here is derived from an EMBL/GenBank/DDBJ whole genome shotgun (WGS) entry which is preliminary data.</text>
</comment>
<dbReference type="EMBL" id="REGN01011460">
    <property type="protein sequence ID" value="RMZ97362.1"/>
    <property type="molecule type" value="Genomic_DNA"/>
</dbReference>
<gene>
    <name evidence="1" type="ORF">BpHYR1_040561</name>
</gene>
<evidence type="ECO:0000313" key="2">
    <source>
        <dbReference type="Proteomes" id="UP000276133"/>
    </source>
</evidence>
<reference evidence="1 2" key="1">
    <citation type="journal article" date="2018" name="Sci. Rep.">
        <title>Genomic signatures of local adaptation to the degree of environmental predictability in rotifers.</title>
        <authorList>
            <person name="Franch-Gras L."/>
            <person name="Hahn C."/>
            <person name="Garcia-Roger E.M."/>
            <person name="Carmona M.J."/>
            <person name="Serra M."/>
            <person name="Gomez A."/>
        </authorList>
    </citation>
    <scope>NUCLEOTIDE SEQUENCE [LARGE SCALE GENOMIC DNA]</scope>
    <source>
        <strain evidence="1">HYR1</strain>
    </source>
</reference>
<protein>
    <submittedName>
        <fullName evidence="1">Uncharacterized protein</fullName>
    </submittedName>
</protein>
<name>A0A3M7PE82_BRAPC</name>
<organism evidence="1 2">
    <name type="scientific">Brachionus plicatilis</name>
    <name type="common">Marine rotifer</name>
    <name type="synonym">Brachionus muelleri</name>
    <dbReference type="NCBI Taxonomy" id="10195"/>
    <lineage>
        <taxon>Eukaryota</taxon>
        <taxon>Metazoa</taxon>
        <taxon>Spiralia</taxon>
        <taxon>Gnathifera</taxon>
        <taxon>Rotifera</taxon>
        <taxon>Eurotatoria</taxon>
        <taxon>Monogononta</taxon>
        <taxon>Pseudotrocha</taxon>
        <taxon>Ploima</taxon>
        <taxon>Brachionidae</taxon>
        <taxon>Brachionus</taxon>
    </lineage>
</organism>
<accession>A0A3M7PE82</accession>
<dbReference type="Proteomes" id="UP000276133">
    <property type="component" value="Unassembled WGS sequence"/>
</dbReference>
<sequence length="98" mass="11597">MLNSLIIKFNYFNRTMIDENMKSLKSKDLIKIIKNDPFIFSRHFINAKSAANAYKLFNDVSNILIQKLTIQQVLNWKKYLPIRKMLNFYSSNSAEPTF</sequence>
<dbReference type="AlphaFoldDB" id="A0A3M7PE82"/>
<proteinExistence type="predicted"/>